<evidence type="ECO:0000313" key="2">
    <source>
        <dbReference type="Proteomes" id="UP000077315"/>
    </source>
</evidence>
<accession>A0A163DFJ6</accession>
<organism evidence="1 2">
    <name type="scientific">Phycomyces blakesleeanus (strain ATCC 8743b / DSM 1359 / FGSC 10004 / NBRC 33097 / NRRL 1555)</name>
    <dbReference type="NCBI Taxonomy" id="763407"/>
    <lineage>
        <taxon>Eukaryota</taxon>
        <taxon>Fungi</taxon>
        <taxon>Fungi incertae sedis</taxon>
        <taxon>Mucoromycota</taxon>
        <taxon>Mucoromycotina</taxon>
        <taxon>Mucoromycetes</taxon>
        <taxon>Mucorales</taxon>
        <taxon>Phycomycetaceae</taxon>
        <taxon>Phycomyces</taxon>
    </lineage>
</organism>
<dbReference type="InParanoid" id="A0A163DFJ6"/>
<protein>
    <submittedName>
        <fullName evidence="1">Uncharacterized protein</fullName>
    </submittedName>
</protein>
<dbReference type="AlphaFoldDB" id="A0A163DFJ6"/>
<sequence>MPNMARVELSFHELGSQLSRGNQFDLWFDSGGATRSAKMRPTVRLQRLQMESRIFRDSTKRPKIRYVKRNKFPFDYVGLTGYTNCTTTTAQLQLQLQLAIETVTKENQTKMKSKIELPF</sequence>
<proteinExistence type="predicted"/>
<evidence type="ECO:0000313" key="1">
    <source>
        <dbReference type="EMBL" id="OAD70900.1"/>
    </source>
</evidence>
<dbReference type="VEuPathDB" id="FungiDB:PHYBLDRAFT_170983"/>
<name>A0A163DFJ6_PHYB8</name>
<dbReference type="Proteomes" id="UP000077315">
    <property type="component" value="Unassembled WGS sequence"/>
</dbReference>
<dbReference type="GeneID" id="28997366"/>
<keyword evidence="2" id="KW-1185">Reference proteome</keyword>
<gene>
    <name evidence="1" type="ORF">PHYBLDRAFT_170983</name>
</gene>
<dbReference type="EMBL" id="KV440987">
    <property type="protein sequence ID" value="OAD70900.1"/>
    <property type="molecule type" value="Genomic_DNA"/>
</dbReference>
<reference evidence="2" key="1">
    <citation type="submission" date="2015-06" db="EMBL/GenBank/DDBJ databases">
        <title>Expansion of signal transduction pathways in fungi by whole-genome duplication.</title>
        <authorList>
            <consortium name="DOE Joint Genome Institute"/>
            <person name="Corrochano L.M."/>
            <person name="Kuo A."/>
            <person name="Marcet-Houben M."/>
            <person name="Polaino S."/>
            <person name="Salamov A."/>
            <person name="Villalobos J.M."/>
            <person name="Alvarez M.I."/>
            <person name="Avalos J."/>
            <person name="Benito E.P."/>
            <person name="Benoit I."/>
            <person name="Burger G."/>
            <person name="Camino L.P."/>
            <person name="Canovas D."/>
            <person name="Cerda-Olmedo E."/>
            <person name="Cheng J.-F."/>
            <person name="Dominguez A."/>
            <person name="Elias M."/>
            <person name="Eslava A.P."/>
            <person name="Glaser F."/>
            <person name="Grimwood J."/>
            <person name="Gutierrez G."/>
            <person name="Heitman J."/>
            <person name="Henrissat B."/>
            <person name="Iturriaga E.A."/>
            <person name="Lang B.F."/>
            <person name="Lavin J.L."/>
            <person name="Lee S."/>
            <person name="Li W."/>
            <person name="Lindquist E."/>
            <person name="Lopez-Garcia S."/>
            <person name="Luque E.M."/>
            <person name="Marcos A.T."/>
            <person name="Martin J."/>
            <person name="McCluskey K."/>
            <person name="Medina H.R."/>
            <person name="Miralles-Duran A."/>
            <person name="Miyazaki A."/>
            <person name="Munoz-Torres E."/>
            <person name="Oguiza J.A."/>
            <person name="Ohm R."/>
            <person name="Olmedo M."/>
            <person name="Orejas M."/>
            <person name="Ortiz-Castellanos L."/>
            <person name="Pisabarro A.G."/>
            <person name="Rodriguez-Romero J."/>
            <person name="Ruiz-Herrera J."/>
            <person name="Ruiz-Vazquez R."/>
            <person name="Sanz C."/>
            <person name="Schackwitz W."/>
            <person name="Schmutz J."/>
            <person name="Shahriari M."/>
            <person name="Shelest E."/>
            <person name="Silva-Franco F."/>
            <person name="Soanes D."/>
            <person name="Syed K."/>
            <person name="Tagua V.G."/>
            <person name="Talbot N.J."/>
            <person name="Thon M."/>
            <person name="De vries R.P."/>
            <person name="Wiebenga A."/>
            <person name="Yadav J.S."/>
            <person name="Braun E.L."/>
            <person name="Baker S."/>
            <person name="Garre V."/>
            <person name="Horwitz B."/>
            <person name="Torres-Martinez S."/>
            <person name="Idnurm A."/>
            <person name="Herrera-Estrella A."/>
            <person name="Gabaldon T."/>
            <person name="Grigoriev I.V."/>
        </authorList>
    </citation>
    <scope>NUCLEOTIDE SEQUENCE [LARGE SCALE GENOMIC DNA]</scope>
    <source>
        <strain evidence="2">NRRL 1555(-)</strain>
    </source>
</reference>
<dbReference type="RefSeq" id="XP_018288940.1">
    <property type="nucleotide sequence ID" value="XM_018436460.1"/>
</dbReference>